<evidence type="ECO:0000256" key="4">
    <source>
        <dbReference type="ARBA" id="ARBA00023163"/>
    </source>
</evidence>
<evidence type="ECO:0000313" key="8">
    <source>
        <dbReference type="EMBL" id="KAJ3684224.1"/>
    </source>
</evidence>
<dbReference type="EMBL" id="JAMRDG010000002">
    <property type="protein sequence ID" value="KAJ3684224.1"/>
    <property type="molecule type" value="Genomic_DNA"/>
</dbReference>
<keyword evidence="5" id="KW-0539">Nucleus</keyword>
<dbReference type="InterPro" id="IPR044810">
    <property type="entry name" value="WRKY_plant"/>
</dbReference>
<name>A0AAD5W9G5_9POAL</name>
<protein>
    <recommendedName>
        <fullName evidence="7">WRKY domain-containing protein</fullName>
    </recommendedName>
</protein>
<evidence type="ECO:0000256" key="6">
    <source>
        <dbReference type="SAM" id="MobiDB-lite"/>
    </source>
</evidence>
<keyword evidence="2" id="KW-0805">Transcription regulation</keyword>
<sequence length="276" mass="31144">MAECSVINVLQRGQESTDKLKALLVQLKLPSDQVDLLLGNISGAFSEAIAMSQNIMASPDQILPSTDENDMYTNSSKKRRTQATPKFGGRKRANNSCNKVLSKSIDDEFSWRKYGQKEIFGAKYPRSYFRCTHKNDQNCQATRQVQQSEKQPDMFEITYIGEHTCKEAKKHCQQQDASYMINFNPNTNNALIQHFSSPPLSSIKHEQEEEVMSNQTSPGSIISHEQNIPSGFLDMEPIPSDSFSMDFDGSSLELENIESIFSFDHPCYSLFPTIDG</sequence>
<keyword evidence="9" id="KW-1185">Reference proteome</keyword>
<evidence type="ECO:0000313" key="9">
    <source>
        <dbReference type="Proteomes" id="UP001210211"/>
    </source>
</evidence>
<dbReference type="GO" id="GO:0000976">
    <property type="term" value="F:transcription cis-regulatory region binding"/>
    <property type="evidence" value="ECO:0007669"/>
    <property type="project" value="TreeGrafter"/>
</dbReference>
<comment type="caution">
    <text evidence="8">The sequence shown here is derived from an EMBL/GenBank/DDBJ whole genome shotgun (WGS) entry which is preliminary data.</text>
</comment>
<dbReference type="InterPro" id="IPR003657">
    <property type="entry name" value="WRKY_dom"/>
</dbReference>
<evidence type="ECO:0000256" key="2">
    <source>
        <dbReference type="ARBA" id="ARBA00023015"/>
    </source>
</evidence>
<accession>A0AAD5W9G5</accession>
<keyword evidence="3" id="KW-0238">DNA-binding</keyword>
<evidence type="ECO:0000256" key="5">
    <source>
        <dbReference type="ARBA" id="ARBA00023242"/>
    </source>
</evidence>
<dbReference type="Pfam" id="PF03106">
    <property type="entry name" value="WRKY"/>
    <property type="match status" value="1"/>
</dbReference>
<comment type="subcellular location">
    <subcellularLocation>
        <location evidence="1">Nucleus</location>
    </subcellularLocation>
</comment>
<proteinExistence type="predicted"/>
<feature type="region of interest" description="Disordered" evidence="6">
    <location>
        <begin position="60"/>
        <end position="93"/>
    </location>
</feature>
<dbReference type="InterPro" id="IPR036576">
    <property type="entry name" value="WRKY_dom_sf"/>
</dbReference>
<dbReference type="Proteomes" id="UP001210211">
    <property type="component" value="Unassembled WGS sequence"/>
</dbReference>
<dbReference type="GO" id="GO:0003700">
    <property type="term" value="F:DNA-binding transcription factor activity"/>
    <property type="evidence" value="ECO:0007669"/>
    <property type="project" value="InterPro"/>
</dbReference>
<dbReference type="SMART" id="SM00774">
    <property type="entry name" value="WRKY"/>
    <property type="match status" value="1"/>
</dbReference>
<dbReference type="GO" id="GO:0005634">
    <property type="term" value="C:nucleus"/>
    <property type="evidence" value="ECO:0007669"/>
    <property type="project" value="UniProtKB-SubCell"/>
</dbReference>
<feature type="compositionally biased region" description="Polar residues" evidence="6">
    <location>
        <begin position="63"/>
        <end position="75"/>
    </location>
</feature>
<dbReference type="SUPFAM" id="SSF118290">
    <property type="entry name" value="WRKY DNA-binding domain"/>
    <property type="match status" value="1"/>
</dbReference>
<dbReference type="PANTHER" id="PTHR32096:SF146">
    <property type="entry name" value="WRKY TRANSCRIPTION FACTOR 19-RELATED"/>
    <property type="match status" value="1"/>
</dbReference>
<evidence type="ECO:0000256" key="1">
    <source>
        <dbReference type="ARBA" id="ARBA00004123"/>
    </source>
</evidence>
<dbReference type="PROSITE" id="PS50811">
    <property type="entry name" value="WRKY"/>
    <property type="match status" value="1"/>
</dbReference>
<dbReference type="AlphaFoldDB" id="A0AAD5W9G5"/>
<reference evidence="8 9" key="1">
    <citation type="journal article" date="2022" name="Cell">
        <title>Repeat-based holocentromeres influence genome architecture and karyotype evolution.</title>
        <authorList>
            <person name="Hofstatter P.G."/>
            <person name="Thangavel G."/>
            <person name="Lux T."/>
            <person name="Neumann P."/>
            <person name="Vondrak T."/>
            <person name="Novak P."/>
            <person name="Zhang M."/>
            <person name="Costa L."/>
            <person name="Castellani M."/>
            <person name="Scott A."/>
            <person name="Toegelov H."/>
            <person name="Fuchs J."/>
            <person name="Mata-Sucre Y."/>
            <person name="Dias Y."/>
            <person name="Vanzela A.L.L."/>
            <person name="Huettel B."/>
            <person name="Almeida C.C.S."/>
            <person name="Simkova H."/>
            <person name="Souza G."/>
            <person name="Pedrosa-Harand A."/>
            <person name="Macas J."/>
            <person name="Mayer K.F.X."/>
            <person name="Houben A."/>
            <person name="Marques A."/>
        </authorList>
    </citation>
    <scope>NUCLEOTIDE SEQUENCE [LARGE SCALE GENOMIC DNA]</scope>
    <source>
        <strain evidence="8">RhyTen1mFocal</strain>
    </source>
</reference>
<organism evidence="8 9">
    <name type="scientific">Rhynchospora tenuis</name>
    <dbReference type="NCBI Taxonomy" id="198213"/>
    <lineage>
        <taxon>Eukaryota</taxon>
        <taxon>Viridiplantae</taxon>
        <taxon>Streptophyta</taxon>
        <taxon>Embryophyta</taxon>
        <taxon>Tracheophyta</taxon>
        <taxon>Spermatophyta</taxon>
        <taxon>Magnoliopsida</taxon>
        <taxon>Liliopsida</taxon>
        <taxon>Poales</taxon>
        <taxon>Cyperaceae</taxon>
        <taxon>Cyperoideae</taxon>
        <taxon>Rhynchosporeae</taxon>
        <taxon>Rhynchospora</taxon>
    </lineage>
</organism>
<feature type="domain" description="WRKY" evidence="7">
    <location>
        <begin position="105"/>
        <end position="163"/>
    </location>
</feature>
<evidence type="ECO:0000259" key="7">
    <source>
        <dbReference type="PROSITE" id="PS50811"/>
    </source>
</evidence>
<gene>
    <name evidence="8" type="ORF">LUZ61_013388</name>
</gene>
<dbReference type="Gene3D" id="2.20.25.80">
    <property type="entry name" value="WRKY domain"/>
    <property type="match status" value="1"/>
</dbReference>
<keyword evidence="4" id="KW-0804">Transcription</keyword>
<evidence type="ECO:0000256" key="3">
    <source>
        <dbReference type="ARBA" id="ARBA00023125"/>
    </source>
</evidence>
<dbReference type="PANTHER" id="PTHR32096">
    <property type="entry name" value="WRKY TRANSCRIPTION FACTOR 30-RELATED-RELATED"/>
    <property type="match status" value="1"/>
</dbReference>